<dbReference type="SMART" id="SM01302">
    <property type="entry name" value="Raptor_N"/>
    <property type="match status" value="1"/>
</dbReference>
<dbReference type="PANTHER" id="PTHR12848">
    <property type="entry name" value="REGULATORY-ASSOCIATED PROTEIN OF MTOR"/>
    <property type="match status" value="1"/>
</dbReference>
<dbReference type="EMBL" id="CAKMRJ010003334">
    <property type="protein sequence ID" value="CAH1433485.1"/>
    <property type="molecule type" value="Genomic_DNA"/>
</dbReference>
<comment type="caution">
    <text evidence="4">The sequence shown here is derived from an EMBL/GenBank/DDBJ whole genome shotgun (WGS) entry which is preliminary data.</text>
</comment>
<keyword evidence="5" id="KW-1185">Reference proteome</keyword>
<evidence type="ECO:0000313" key="4">
    <source>
        <dbReference type="EMBL" id="CAH1433485.1"/>
    </source>
</evidence>
<dbReference type="GO" id="GO:0009267">
    <property type="term" value="P:cellular response to starvation"/>
    <property type="evidence" value="ECO:0007669"/>
    <property type="project" value="TreeGrafter"/>
</dbReference>
<keyword evidence="1" id="KW-0853">WD repeat</keyword>
<reference evidence="4 5" key="1">
    <citation type="submission" date="2022-01" db="EMBL/GenBank/DDBJ databases">
        <authorList>
            <person name="Xiong W."/>
            <person name="Schranz E."/>
        </authorList>
    </citation>
    <scope>NUCLEOTIDE SEQUENCE [LARGE SCALE GENOMIC DNA]</scope>
</reference>
<evidence type="ECO:0000259" key="3">
    <source>
        <dbReference type="SMART" id="SM01302"/>
    </source>
</evidence>
<feature type="domain" description="Raptor N-terminal CASPase-like" evidence="3">
    <location>
        <begin position="83"/>
        <end position="215"/>
    </location>
</feature>
<dbReference type="GO" id="GO:0030674">
    <property type="term" value="F:protein-macromolecule adaptor activity"/>
    <property type="evidence" value="ECO:0007669"/>
    <property type="project" value="TreeGrafter"/>
</dbReference>
<dbReference type="AlphaFoldDB" id="A0AAU9NCJ7"/>
<dbReference type="GO" id="GO:0031931">
    <property type="term" value="C:TORC1 complex"/>
    <property type="evidence" value="ECO:0007669"/>
    <property type="project" value="InterPro"/>
</dbReference>
<dbReference type="GO" id="GO:0031929">
    <property type="term" value="P:TOR signaling"/>
    <property type="evidence" value="ECO:0007669"/>
    <property type="project" value="InterPro"/>
</dbReference>
<dbReference type="InterPro" id="IPR004083">
    <property type="entry name" value="Raptor"/>
</dbReference>
<evidence type="ECO:0000256" key="1">
    <source>
        <dbReference type="ARBA" id="ARBA00022574"/>
    </source>
</evidence>
<dbReference type="PRINTS" id="PR01547">
    <property type="entry name" value="YEAST176DUF"/>
</dbReference>
<keyword evidence="2" id="KW-0677">Repeat</keyword>
<accession>A0AAU9NCJ7</accession>
<dbReference type="PANTHER" id="PTHR12848:SF16">
    <property type="entry name" value="REGULATORY-ASSOCIATED PROTEIN OF MTOR"/>
    <property type="match status" value="1"/>
</dbReference>
<gene>
    <name evidence="4" type="ORF">LVIROSA_LOCUS20071</name>
</gene>
<dbReference type="GO" id="GO:0030307">
    <property type="term" value="P:positive regulation of cell growth"/>
    <property type="evidence" value="ECO:0007669"/>
    <property type="project" value="TreeGrafter"/>
</dbReference>
<name>A0AAU9NCJ7_9ASTR</name>
<proteinExistence type="predicted"/>
<protein>
    <recommendedName>
        <fullName evidence="3">Raptor N-terminal CASPase-like domain-containing protein</fullName>
    </recommendedName>
</protein>
<sequence>MILTLEDKDPRRIFEGEALMRRMNRDLYLGLFSRSALCNVLYLGSPHLQATSAHLFPPETSCSPHLTGDWNDCSSFQALGLIKMKTGCVALFLCLNISVDPPDVIKISPCARMECWIDPFSMAPQKALETIGKTLSFQYERWQPKAKYKIQLDPTVEEVKKLCTTCRKYAKSERVLFHYNGHGVPKPTANGEIWFFNSGLDSWLKTPSIFANAFIELLDWTRSSSSSGTSPRECILLAACEAHETLPQSHEFPADVFTSCLTTPIKIALRWFCTR</sequence>
<dbReference type="InterPro" id="IPR029347">
    <property type="entry name" value="Raptor_N"/>
</dbReference>
<evidence type="ECO:0000313" key="5">
    <source>
        <dbReference type="Proteomes" id="UP001157418"/>
    </source>
</evidence>
<organism evidence="4 5">
    <name type="scientific">Lactuca virosa</name>
    <dbReference type="NCBI Taxonomy" id="75947"/>
    <lineage>
        <taxon>Eukaryota</taxon>
        <taxon>Viridiplantae</taxon>
        <taxon>Streptophyta</taxon>
        <taxon>Embryophyta</taxon>
        <taxon>Tracheophyta</taxon>
        <taxon>Spermatophyta</taxon>
        <taxon>Magnoliopsida</taxon>
        <taxon>eudicotyledons</taxon>
        <taxon>Gunneridae</taxon>
        <taxon>Pentapetalae</taxon>
        <taxon>asterids</taxon>
        <taxon>campanulids</taxon>
        <taxon>Asterales</taxon>
        <taxon>Asteraceae</taxon>
        <taxon>Cichorioideae</taxon>
        <taxon>Cichorieae</taxon>
        <taxon>Lactucinae</taxon>
        <taxon>Lactuca</taxon>
    </lineage>
</organism>
<evidence type="ECO:0000256" key="2">
    <source>
        <dbReference type="ARBA" id="ARBA00022737"/>
    </source>
</evidence>
<dbReference type="GO" id="GO:0010506">
    <property type="term" value="P:regulation of autophagy"/>
    <property type="evidence" value="ECO:0007669"/>
    <property type="project" value="TreeGrafter"/>
</dbReference>
<dbReference type="Proteomes" id="UP001157418">
    <property type="component" value="Unassembled WGS sequence"/>
</dbReference>
<dbReference type="GO" id="GO:0005737">
    <property type="term" value="C:cytoplasm"/>
    <property type="evidence" value="ECO:0007669"/>
    <property type="project" value="TreeGrafter"/>
</dbReference>
<dbReference type="Pfam" id="PF14538">
    <property type="entry name" value="Raptor_N"/>
    <property type="match status" value="1"/>
</dbReference>
<dbReference type="GO" id="GO:0071230">
    <property type="term" value="P:cellular response to amino acid stimulus"/>
    <property type="evidence" value="ECO:0007669"/>
    <property type="project" value="TreeGrafter"/>
</dbReference>